<accession>A0A8S0TJV9</accession>
<dbReference type="EMBL" id="CACTIH010007251">
    <property type="protein sequence ID" value="CAA3005801.1"/>
    <property type="molecule type" value="Genomic_DNA"/>
</dbReference>
<proteinExistence type="predicted"/>
<protein>
    <submittedName>
        <fullName evidence="1">Uncharacterized protein</fullName>
    </submittedName>
</protein>
<organism evidence="1 2">
    <name type="scientific">Olea europaea subsp. europaea</name>
    <dbReference type="NCBI Taxonomy" id="158383"/>
    <lineage>
        <taxon>Eukaryota</taxon>
        <taxon>Viridiplantae</taxon>
        <taxon>Streptophyta</taxon>
        <taxon>Embryophyta</taxon>
        <taxon>Tracheophyta</taxon>
        <taxon>Spermatophyta</taxon>
        <taxon>Magnoliopsida</taxon>
        <taxon>eudicotyledons</taxon>
        <taxon>Gunneridae</taxon>
        <taxon>Pentapetalae</taxon>
        <taxon>asterids</taxon>
        <taxon>lamiids</taxon>
        <taxon>Lamiales</taxon>
        <taxon>Oleaceae</taxon>
        <taxon>Oleeae</taxon>
        <taxon>Olea</taxon>
    </lineage>
</organism>
<evidence type="ECO:0000313" key="2">
    <source>
        <dbReference type="Proteomes" id="UP000594638"/>
    </source>
</evidence>
<dbReference type="Proteomes" id="UP000594638">
    <property type="component" value="Unassembled WGS sequence"/>
</dbReference>
<evidence type="ECO:0000313" key="1">
    <source>
        <dbReference type="EMBL" id="CAA3005801.1"/>
    </source>
</evidence>
<dbReference type="Gramene" id="OE9A012166T1">
    <property type="protein sequence ID" value="OE9A012166C1"/>
    <property type="gene ID" value="OE9A012166"/>
</dbReference>
<comment type="caution">
    <text evidence="1">The sequence shown here is derived from an EMBL/GenBank/DDBJ whole genome shotgun (WGS) entry which is preliminary data.</text>
</comment>
<keyword evidence="2" id="KW-1185">Reference proteome</keyword>
<dbReference type="AlphaFoldDB" id="A0A8S0TJV9"/>
<reference evidence="1 2" key="1">
    <citation type="submission" date="2019-12" db="EMBL/GenBank/DDBJ databases">
        <authorList>
            <person name="Alioto T."/>
            <person name="Alioto T."/>
            <person name="Gomez Garrido J."/>
        </authorList>
    </citation>
    <scope>NUCLEOTIDE SEQUENCE [LARGE SCALE GENOMIC DNA]</scope>
</reference>
<sequence length="74" mass="7961">MSRLGEGAKVGEYLQETGLASVAEPAPGERARSRVLDSARTLSFLRPPGAKPVAVAEGDHRRMVKKARFGNWAV</sequence>
<name>A0A8S0TJV9_OLEEU</name>
<gene>
    <name evidence="1" type="ORF">OLEA9_A012166</name>
</gene>